<dbReference type="EMBL" id="PUGF01000011">
    <property type="protein sequence ID" value="PRC92846.1"/>
    <property type="molecule type" value="Genomic_DNA"/>
</dbReference>
<dbReference type="Gene3D" id="3.90.70.10">
    <property type="entry name" value="Cysteine proteinases"/>
    <property type="match status" value="1"/>
</dbReference>
<accession>A0A2S9GYY3</accession>
<gene>
    <name evidence="2" type="ORF">S2091_2576</name>
</gene>
<dbReference type="AlphaFoldDB" id="A0A2S9GYY3"/>
<name>A0A2S9GYY3_9BURK</name>
<evidence type="ECO:0000259" key="1">
    <source>
        <dbReference type="Pfam" id="PF03412"/>
    </source>
</evidence>
<dbReference type="Pfam" id="PF03412">
    <property type="entry name" value="Peptidase_C39"/>
    <property type="match status" value="1"/>
</dbReference>
<organism evidence="2 3">
    <name type="scientific">Solimicrobium silvestre</name>
    <dbReference type="NCBI Taxonomy" id="2099400"/>
    <lineage>
        <taxon>Bacteria</taxon>
        <taxon>Pseudomonadati</taxon>
        <taxon>Pseudomonadota</taxon>
        <taxon>Betaproteobacteria</taxon>
        <taxon>Burkholderiales</taxon>
        <taxon>Oxalobacteraceae</taxon>
        <taxon>Solimicrobium</taxon>
    </lineage>
</organism>
<protein>
    <submittedName>
        <fullName evidence="2">Peptidase C39 family</fullName>
    </submittedName>
</protein>
<dbReference type="GO" id="GO:0008233">
    <property type="term" value="F:peptidase activity"/>
    <property type="evidence" value="ECO:0007669"/>
    <property type="project" value="InterPro"/>
</dbReference>
<keyword evidence="3" id="KW-1185">Reference proteome</keyword>
<comment type="caution">
    <text evidence="2">The sequence shown here is derived from an EMBL/GenBank/DDBJ whole genome shotgun (WGS) entry which is preliminary data.</text>
</comment>
<dbReference type="Proteomes" id="UP000237839">
    <property type="component" value="Unassembled WGS sequence"/>
</dbReference>
<evidence type="ECO:0000313" key="2">
    <source>
        <dbReference type="EMBL" id="PRC92846.1"/>
    </source>
</evidence>
<sequence>MNTIDKGDLRASFEDMARILPQFGFRGVGYSASFEQLTKLKVPVIVYLKYRKNDHFSVLRGIDNDTVWLADSSTGNRYYSRSQFMAMWETRNAETLKGKILVILPTQVDVSAKSDFFTSSPKRPTALSTKLQSVRNFLP</sequence>
<dbReference type="GO" id="GO:0006508">
    <property type="term" value="P:proteolysis"/>
    <property type="evidence" value="ECO:0007669"/>
    <property type="project" value="InterPro"/>
</dbReference>
<dbReference type="GO" id="GO:0016020">
    <property type="term" value="C:membrane"/>
    <property type="evidence" value="ECO:0007669"/>
    <property type="project" value="InterPro"/>
</dbReference>
<reference evidence="2 3" key="1">
    <citation type="submission" date="2018-02" db="EMBL/GenBank/DDBJ databases">
        <title>Solimicrobium silvestre gen. nov., sp. nov., isolated from alpine forest soil.</title>
        <authorList>
            <person name="Margesin R."/>
            <person name="Albuquerque L."/>
            <person name="Zhang D.-C."/>
            <person name="Froufe H.J.C."/>
            <person name="Severino R."/>
            <person name="Roxo I."/>
            <person name="Egas C."/>
            <person name="Da Costa M.S."/>
        </authorList>
    </citation>
    <scope>NUCLEOTIDE SEQUENCE [LARGE SCALE GENOMIC DNA]</scope>
    <source>
        <strain evidence="2 3">S20-91</strain>
    </source>
</reference>
<dbReference type="GO" id="GO:0005524">
    <property type="term" value="F:ATP binding"/>
    <property type="evidence" value="ECO:0007669"/>
    <property type="project" value="InterPro"/>
</dbReference>
<feature type="domain" description="Peptidase C39" evidence="1">
    <location>
        <begin position="11"/>
        <end position="89"/>
    </location>
</feature>
<proteinExistence type="predicted"/>
<evidence type="ECO:0000313" key="3">
    <source>
        <dbReference type="Proteomes" id="UP000237839"/>
    </source>
</evidence>
<dbReference type="InterPro" id="IPR005074">
    <property type="entry name" value="Peptidase_C39"/>
</dbReference>